<dbReference type="EMBL" id="MRZV01000895">
    <property type="protein sequence ID" value="PIK42886.1"/>
    <property type="molecule type" value="Genomic_DNA"/>
</dbReference>
<keyword evidence="8 10" id="KW-0408">Iron</keyword>
<evidence type="ECO:0000256" key="1">
    <source>
        <dbReference type="ARBA" id="ARBA00004174"/>
    </source>
</evidence>
<dbReference type="InterPro" id="IPR001128">
    <property type="entry name" value="Cyt_P450"/>
</dbReference>
<evidence type="ECO:0000256" key="3">
    <source>
        <dbReference type="ARBA" id="ARBA00010617"/>
    </source>
</evidence>
<dbReference type="PANTHER" id="PTHR24302:SF15">
    <property type="entry name" value="FATTY-ACID PEROXYGENASE"/>
    <property type="match status" value="1"/>
</dbReference>
<evidence type="ECO:0000256" key="7">
    <source>
        <dbReference type="ARBA" id="ARBA00023002"/>
    </source>
</evidence>
<feature type="region of interest" description="Disordered" evidence="12">
    <location>
        <begin position="274"/>
        <end position="295"/>
    </location>
</feature>
<evidence type="ECO:0000256" key="6">
    <source>
        <dbReference type="ARBA" id="ARBA00022848"/>
    </source>
</evidence>
<evidence type="ECO:0000313" key="15">
    <source>
        <dbReference type="Proteomes" id="UP000230750"/>
    </source>
</evidence>
<dbReference type="PRINTS" id="PR00463">
    <property type="entry name" value="EP450I"/>
</dbReference>
<reference evidence="14 15" key="1">
    <citation type="journal article" date="2017" name="PLoS Biol.">
        <title>The sea cucumber genome provides insights into morphological evolution and visceral regeneration.</title>
        <authorList>
            <person name="Zhang X."/>
            <person name="Sun L."/>
            <person name="Yuan J."/>
            <person name="Sun Y."/>
            <person name="Gao Y."/>
            <person name="Zhang L."/>
            <person name="Li S."/>
            <person name="Dai H."/>
            <person name="Hamel J.F."/>
            <person name="Liu C."/>
            <person name="Yu Y."/>
            <person name="Liu S."/>
            <person name="Lin W."/>
            <person name="Guo K."/>
            <person name="Jin S."/>
            <person name="Xu P."/>
            <person name="Storey K.B."/>
            <person name="Huan P."/>
            <person name="Zhang T."/>
            <person name="Zhou Y."/>
            <person name="Zhang J."/>
            <person name="Lin C."/>
            <person name="Li X."/>
            <person name="Xing L."/>
            <person name="Huo D."/>
            <person name="Sun M."/>
            <person name="Wang L."/>
            <person name="Mercier A."/>
            <person name="Li F."/>
            <person name="Yang H."/>
            <person name="Xiang J."/>
        </authorList>
    </citation>
    <scope>NUCLEOTIDE SEQUENCE [LARGE SCALE GENOMIC DNA]</scope>
    <source>
        <strain evidence="14">Shaxun</strain>
        <tissue evidence="14">Muscle</tissue>
    </source>
</reference>
<keyword evidence="4 10" id="KW-0349">Heme</keyword>
<dbReference type="InterPro" id="IPR002401">
    <property type="entry name" value="Cyt_P450_E_grp-I"/>
</dbReference>
<keyword evidence="13" id="KW-0472">Membrane</keyword>
<gene>
    <name evidence="14" type="ORF">BSL78_20247</name>
</gene>
<feature type="transmembrane region" description="Helical" evidence="13">
    <location>
        <begin position="6"/>
        <end position="22"/>
    </location>
</feature>
<dbReference type="FunFam" id="1.10.630.10:FF:000042">
    <property type="entry name" value="Cytochrome P450"/>
    <property type="match status" value="1"/>
</dbReference>
<protein>
    <submittedName>
        <fullName evidence="14">Putative cytochrome P450 3A24</fullName>
    </submittedName>
</protein>
<comment type="caution">
    <text evidence="14">The sequence shown here is derived from an EMBL/GenBank/DDBJ whole genome shotgun (WGS) entry which is preliminary data.</text>
</comment>
<evidence type="ECO:0000256" key="2">
    <source>
        <dbReference type="ARBA" id="ARBA00004406"/>
    </source>
</evidence>
<evidence type="ECO:0000256" key="10">
    <source>
        <dbReference type="PIRSR" id="PIRSR602401-1"/>
    </source>
</evidence>
<accession>A0A2G8K4D9</accession>
<dbReference type="InterPro" id="IPR017972">
    <property type="entry name" value="Cyt_P450_CS"/>
</dbReference>
<dbReference type="GO" id="GO:0005506">
    <property type="term" value="F:iron ion binding"/>
    <property type="evidence" value="ECO:0007669"/>
    <property type="project" value="InterPro"/>
</dbReference>
<keyword evidence="13" id="KW-0812">Transmembrane</keyword>
<dbReference type="SUPFAM" id="SSF48264">
    <property type="entry name" value="Cytochrome P450"/>
    <property type="match status" value="1"/>
</dbReference>
<dbReference type="PANTHER" id="PTHR24302">
    <property type="entry name" value="CYTOCHROME P450 FAMILY 3"/>
    <property type="match status" value="1"/>
</dbReference>
<keyword evidence="7 11" id="KW-0560">Oxidoreductase</keyword>
<dbReference type="Pfam" id="PF00067">
    <property type="entry name" value="p450"/>
    <property type="match status" value="1"/>
</dbReference>
<keyword evidence="13" id="KW-1133">Transmembrane helix</keyword>
<dbReference type="GO" id="GO:0020037">
    <property type="term" value="F:heme binding"/>
    <property type="evidence" value="ECO:0007669"/>
    <property type="project" value="InterPro"/>
</dbReference>
<dbReference type="Proteomes" id="UP000230750">
    <property type="component" value="Unassembled WGS sequence"/>
</dbReference>
<dbReference type="GO" id="GO:0016705">
    <property type="term" value="F:oxidoreductase activity, acting on paired donors, with incorporation or reduction of molecular oxygen"/>
    <property type="evidence" value="ECO:0007669"/>
    <property type="project" value="InterPro"/>
</dbReference>
<feature type="binding site" description="axial binding residue" evidence="10">
    <location>
        <position position="452"/>
    </location>
    <ligand>
        <name>heme</name>
        <dbReference type="ChEBI" id="CHEBI:30413"/>
    </ligand>
    <ligandPart>
        <name>Fe</name>
        <dbReference type="ChEBI" id="CHEBI:18248"/>
    </ligandPart>
</feature>
<feature type="compositionally biased region" description="Acidic residues" evidence="12">
    <location>
        <begin position="279"/>
        <end position="289"/>
    </location>
</feature>
<keyword evidence="6" id="KW-0492">Microsome</keyword>
<dbReference type="SMR" id="A0A2G8K4D9"/>
<comment type="cofactor">
    <cofactor evidence="10">
        <name>heme</name>
        <dbReference type="ChEBI" id="CHEBI:30413"/>
    </cofactor>
</comment>
<dbReference type="InterPro" id="IPR036396">
    <property type="entry name" value="Cyt_P450_sf"/>
</dbReference>
<dbReference type="CDD" id="cd11055">
    <property type="entry name" value="CYP3A-like"/>
    <property type="match status" value="1"/>
</dbReference>
<dbReference type="GO" id="GO:0005789">
    <property type="term" value="C:endoplasmic reticulum membrane"/>
    <property type="evidence" value="ECO:0007669"/>
    <property type="project" value="UniProtKB-SubCell"/>
</dbReference>
<proteinExistence type="inferred from homology"/>
<dbReference type="GO" id="GO:0008395">
    <property type="term" value="F:steroid hydroxylase activity"/>
    <property type="evidence" value="ECO:0007669"/>
    <property type="project" value="TreeGrafter"/>
</dbReference>
<evidence type="ECO:0000256" key="12">
    <source>
        <dbReference type="SAM" id="MobiDB-lite"/>
    </source>
</evidence>
<sequence length="506" mass="57570">METLTWTLIGAVAIVVISYDFWKKSFFKRKGIPCERPLPFIGHYHKMLTKGLIQVTLDMGKHPSKVHGLFLGSPFILIHDPEILKEVMVRNFSHFYNRMLPPFDDYPLNKALTALQGSRWRKVRNTITPAFSASKMKPIAALLNDSCDSLIKHMRTKISIDPDVEVKKIFGNMTMDCIAKGGFGIQVDSQENPDSPFVKNARAFVDINFYNPFLILSIFLPQIGPICNYFDVGLIANKAKKFFVDVTQQAMHIRQDEEVKRVDILQLMVNAHKTNEGSNDSEDIPEIAGEDSGKSNKTDLTDAEIIAQTLLFFLAGYDTTNIALSLSAYSLATHPEVQERLFQEIQEKAPDRDSVNYDTVNKMEYLDMVLSETLRCYPPASVVDRVCQEPITIGKYHFEKGQQLFVNIMALHHDPDQWEDPEKFDPERFTKEAKEARNPFSYLPFGTGPRNCIGMRFAMLVLKTALVRMVQNFKFEPCEKTDVPIKMGKVNPTPDKGITLRVTARE</sequence>
<evidence type="ECO:0000256" key="11">
    <source>
        <dbReference type="RuleBase" id="RU000461"/>
    </source>
</evidence>
<evidence type="ECO:0000256" key="9">
    <source>
        <dbReference type="ARBA" id="ARBA00043906"/>
    </source>
</evidence>
<name>A0A2G8K4D9_STIJA</name>
<dbReference type="PROSITE" id="PS00086">
    <property type="entry name" value="CYTOCHROME_P450"/>
    <property type="match status" value="1"/>
</dbReference>
<keyword evidence="6" id="KW-0256">Endoplasmic reticulum</keyword>
<evidence type="ECO:0000313" key="14">
    <source>
        <dbReference type="EMBL" id="PIK42886.1"/>
    </source>
</evidence>
<evidence type="ECO:0000256" key="13">
    <source>
        <dbReference type="SAM" id="Phobius"/>
    </source>
</evidence>
<organism evidence="14 15">
    <name type="scientific">Stichopus japonicus</name>
    <name type="common">Sea cucumber</name>
    <dbReference type="NCBI Taxonomy" id="307972"/>
    <lineage>
        <taxon>Eukaryota</taxon>
        <taxon>Metazoa</taxon>
        <taxon>Echinodermata</taxon>
        <taxon>Eleutherozoa</taxon>
        <taxon>Echinozoa</taxon>
        <taxon>Holothuroidea</taxon>
        <taxon>Aspidochirotacea</taxon>
        <taxon>Aspidochirotida</taxon>
        <taxon>Stichopodidae</taxon>
        <taxon>Apostichopus</taxon>
    </lineage>
</organism>
<dbReference type="PRINTS" id="PR00385">
    <property type="entry name" value="P450"/>
</dbReference>
<evidence type="ECO:0000256" key="4">
    <source>
        <dbReference type="ARBA" id="ARBA00022617"/>
    </source>
</evidence>
<comment type="function">
    <text evidence="9">Cytochromes P450 are a group of heme-thiolate monooxygenases. They oxidize a variety of structurally unrelated compounds, including steroids, fatty acids, and xenobiotics.</text>
</comment>
<dbReference type="STRING" id="307972.A0A2G8K4D9"/>
<dbReference type="OrthoDB" id="2789670at2759"/>
<evidence type="ECO:0000256" key="5">
    <source>
        <dbReference type="ARBA" id="ARBA00022723"/>
    </source>
</evidence>
<comment type="similarity">
    <text evidence="3 11">Belongs to the cytochrome P450 family.</text>
</comment>
<keyword evidence="5 10" id="KW-0479">Metal-binding</keyword>
<keyword evidence="11" id="KW-0503">Monooxygenase</keyword>
<keyword evidence="15" id="KW-1185">Reference proteome</keyword>
<evidence type="ECO:0000256" key="8">
    <source>
        <dbReference type="ARBA" id="ARBA00023004"/>
    </source>
</evidence>
<comment type="subcellular location">
    <subcellularLocation>
        <location evidence="2">Endoplasmic reticulum membrane</location>
        <topology evidence="2">Peripheral membrane protein</topology>
    </subcellularLocation>
    <subcellularLocation>
        <location evidence="1">Microsome membrane</location>
        <topology evidence="1">Peripheral membrane protein</topology>
    </subcellularLocation>
</comment>
<dbReference type="Gene3D" id="1.10.630.10">
    <property type="entry name" value="Cytochrome P450"/>
    <property type="match status" value="1"/>
</dbReference>
<dbReference type="AlphaFoldDB" id="A0A2G8K4D9"/>
<dbReference type="InterPro" id="IPR050705">
    <property type="entry name" value="Cytochrome_P450_3A"/>
</dbReference>